<feature type="domain" description="ACT" evidence="13">
    <location>
        <begin position="340"/>
        <end position="411"/>
    </location>
</feature>
<dbReference type="SUPFAM" id="SSF51735">
    <property type="entry name" value="NAD(P)-binding Rossmann-fold domains"/>
    <property type="match status" value="1"/>
</dbReference>
<dbReference type="InterPro" id="IPR054480">
    <property type="entry name" value="AHAS_small-like_ACT"/>
</dbReference>
<evidence type="ECO:0000256" key="12">
    <source>
        <dbReference type="RuleBase" id="RU003719"/>
    </source>
</evidence>
<evidence type="ECO:0000256" key="6">
    <source>
        <dbReference type="ARBA" id="ARBA00021582"/>
    </source>
</evidence>
<keyword evidence="15" id="KW-1185">Reference proteome</keyword>
<dbReference type="Pfam" id="PF02826">
    <property type="entry name" value="2-Hacid_dh_C"/>
    <property type="match status" value="1"/>
</dbReference>
<dbReference type="GO" id="GO:0006564">
    <property type="term" value="P:L-serine biosynthetic process"/>
    <property type="evidence" value="ECO:0007669"/>
    <property type="project" value="UniProtKB-ARBA"/>
</dbReference>
<dbReference type="EC" id="1.1.1.95" evidence="5"/>
<dbReference type="SUPFAM" id="SSF52283">
    <property type="entry name" value="Formate/glycerate dehydrogenase catalytic domain-like"/>
    <property type="match status" value="1"/>
</dbReference>
<dbReference type="InterPro" id="IPR036291">
    <property type="entry name" value="NAD(P)-bd_dom_sf"/>
</dbReference>
<dbReference type="InterPro" id="IPR029753">
    <property type="entry name" value="D-isomer_DH_CS"/>
</dbReference>
<comment type="catalytic activity">
    <reaction evidence="11">
        <text>(2R)-3-phosphoglycerate + NAD(+) = 3-phosphooxypyruvate + NADH + H(+)</text>
        <dbReference type="Rhea" id="RHEA:12641"/>
        <dbReference type="ChEBI" id="CHEBI:15378"/>
        <dbReference type="ChEBI" id="CHEBI:18110"/>
        <dbReference type="ChEBI" id="CHEBI:57540"/>
        <dbReference type="ChEBI" id="CHEBI:57945"/>
        <dbReference type="ChEBI" id="CHEBI:58272"/>
        <dbReference type="EC" id="1.1.1.95"/>
    </reaction>
</comment>
<evidence type="ECO:0000259" key="13">
    <source>
        <dbReference type="PROSITE" id="PS51671"/>
    </source>
</evidence>
<dbReference type="GO" id="GO:0047545">
    <property type="term" value="F:(S)-2-hydroxyglutarate dehydrogenase activity"/>
    <property type="evidence" value="ECO:0007669"/>
    <property type="project" value="UniProtKB-ARBA"/>
</dbReference>
<dbReference type="NCBIfam" id="NF008759">
    <property type="entry name" value="PRK11790.1"/>
    <property type="match status" value="1"/>
</dbReference>
<dbReference type="FunFam" id="3.40.50.720:FF:000041">
    <property type="entry name" value="D-3-phosphoglycerate dehydrogenase"/>
    <property type="match status" value="1"/>
</dbReference>
<dbReference type="Gene3D" id="3.30.70.260">
    <property type="match status" value="1"/>
</dbReference>
<dbReference type="PROSITE" id="PS00670">
    <property type="entry name" value="D_2_HYDROXYACID_DH_2"/>
    <property type="match status" value="1"/>
</dbReference>
<dbReference type="Gene3D" id="3.40.50.720">
    <property type="entry name" value="NAD(P)-binding Rossmann-like Domain"/>
    <property type="match status" value="2"/>
</dbReference>
<dbReference type="EMBL" id="BMHV01000010">
    <property type="protein sequence ID" value="GGF63502.1"/>
    <property type="molecule type" value="Genomic_DNA"/>
</dbReference>
<dbReference type="SUPFAM" id="SSF55021">
    <property type="entry name" value="ACT-like"/>
    <property type="match status" value="1"/>
</dbReference>
<sequence>MSNLSLAKDKIRILLLEGVHENAIRVFENAGYSNIEFHKKALDEEVLKEKIKDAHIVGIRSRTQLTEEVIEGAEKLFSVGCFCIGTNQVDLRSTLSKGVPVFNAPYSNTRSVAELVLAEAIMLMRGIPAKNASCHEGGWIKSAAGSFEVRGKTLGIVGYGHIGSQLSILAEALGFKVIYFDIVNKLPLGNASPVETLDQLLQMSDVVSLHVPDTPETRNMMGAREFGEMKKGAHFINAARGTVVDIPALADALKSDHLAGAAVDVFPVEPKGADDEFVSELRGLSNVILTPHIGGSTQEAQANIGTEVAEKLVKYSDDGSTFGAVNFMEVSLPVKGSGTRFMHIHENKPGVMARIAEIMNEHGFNITGQYLQTDGEFGYVVVDVDADIVEGQGVRQALTDIAGTIRLRFLR</sequence>
<evidence type="ECO:0000256" key="8">
    <source>
        <dbReference type="ARBA" id="ARBA00023027"/>
    </source>
</evidence>
<dbReference type="PANTHER" id="PTHR43761:SF1">
    <property type="entry name" value="D-ISOMER SPECIFIC 2-HYDROXYACID DEHYDROGENASE CATALYTIC DOMAIN-CONTAINING PROTEIN-RELATED"/>
    <property type="match status" value="1"/>
</dbReference>
<evidence type="ECO:0000256" key="7">
    <source>
        <dbReference type="ARBA" id="ARBA00023002"/>
    </source>
</evidence>
<evidence type="ECO:0000256" key="3">
    <source>
        <dbReference type="ARBA" id="ARBA00005854"/>
    </source>
</evidence>
<evidence type="ECO:0000256" key="2">
    <source>
        <dbReference type="ARBA" id="ARBA00005216"/>
    </source>
</evidence>
<dbReference type="GO" id="GO:0004617">
    <property type="term" value="F:phosphoglycerate dehydrogenase activity"/>
    <property type="evidence" value="ECO:0007669"/>
    <property type="project" value="UniProtKB-EC"/>
</dbReference>
<evidence type="ECO:0000256" key="5">
    <source>
        <dbReference type="ARBA" id="ARBA00013143"/>
    </source>
</evidence>
<dbReference type="RefSeq" id="WP_188663821.1">
    <property type="nucleotide sequence ID" value="NZ_BMHV01000010.1"/>
</dbReference>
<dbReference type="PANTHER" id="PTHR43761">
    <property type="entry name" value="D-ISOMER SPECIFIC 2-HYDROXYACID DEHYDROGENASE FAMILY PROTEIN (AFU_ORTHOLOGUE AFUA_1G13630)"/>
    <property type="match status" value="1"/>
</dbReference>
<reference evidence="14" key="2">
    <citation type="submission" date="2020-09" db="EMBL/GenBank/DDBJ databases">
        <authorList>
            <person name="Sun Q."/>
            <person name="Zhou Y."/>
        </authorList>
    </citation>
    <scope>NUCLEOTIDE SEQUENCE</scope>
    <source>
        <strain evidence="14">CGMCC 1.15254</strain>
    </source>
</reference>
<dbReference type="Proteomes" id="UP000632498">
    <property type="component" value="Unassembled WGS sequence"/>
</dbReference>
<comment type="pathway">
    <text evidence="2">Amino-acid biosynthesis; L-serine biosynthesis; L-serine from 3-phospho-D-glycerate: step 1/3.</text>
</comment>
<dbReference type="InterPro" id="IPR002912">
    <property type="entry name" value="ACT_dom"/>
</dbReference>
<protein>
    <recommendedName>
        <fullName evidence="6">D-3-phosphoglycerate dehydrogenase</fullName>
        <ecNumber evidence="4">1.1.1.399</ecNumber>
        <ecNumber evidence="5">1.1.1.95</ecNumber>
    </recommendedName>
    <alternativeName>
        <fullName evidence="9">2-oxoglutarate reductase</fullName>
    </alternativeName>
</protein>
<evidence type="ECO:0000256" key="10">
    <source>
        <dbReference type="ARBA" id="ARBA00048126"/>
    </source>
</evidence>
<comment type="caution">
    <text evidence="14">The sequence shown here is derived from an EMBL/GenBank/DDBJ whole genome shotgun (WGS) entry which is preliminary data.</text>
</comment>
<dbReference type="Pfam" id="PF22629">
    <property type="entry name" value="ACT_AHAS_ss"/>
    <property type="match status" value="1"/>
</dbReference>
<comment type="function">
    <text evidence="1">Catalyzes the reversible oxidation of 3-phospho-D-glycerate to 3-phosphonooxypyruvate, the first step of the phosphorylated L-serine biosynthesis pathway. Also catalyzes the reversible oxidation of 2-hydroxyglutarate to 2-oxoglutarate.</text>
</comment>
<proteinExistence type="inferred from homology"/>
<dbReference type="EC" id="1.1.1.399" evidence="4"/>
<keyword evidence="8" id="KW-0520">NAD</keyword>
<comment type="catalytic activity">
    <reaction evidence="10">
        <text>(R)-2-hydroxyglutarate + NAD(+) = 2-oxoglutarate + NADH + H(+)</text>
        <dbReference type="Rhea" id="RHEA:49612"/>
        <dbReference type="ChEBI" id="CHEBI:15378"/>
        <dbReference type="ChEBI" id="CHEBI:15801"/>
        <dbReference type="ChEBI" id="CHEBI:16810"/>
        <dbReference type="ChEBI" id="CHEBI:57540"/>
        <dbReference type="ChEBI" id="CHEBI:57945"/>
        <dbReference type="EC" id="1.1.1.399"/>
    </reaction>
</comment>
<dbReference type="PROSITE" id="PS51671">
    <property type="entry name" value="ACT"/>
    <property type="match status" value="1"/>
</dbReference>
<dbReference type="InterPro" id="IPR006140">
    <property type="entry name" value="D-isomer_DH_NAD-bd"/>
</dbReference>
<evidence type="ECO:0000256" key="9">
    <source>
        <dbReference type="ARBA" id="ARBA00030455"/>
    </source>
</evidence>
<accession>A0A917BYH1</accession>
<keyword evidence="7 12" id="KW-0560">Oxidoreductase</keyword>
<evidence type="ECO:0000256" key="4">
    <source>
        <dbReference type="ARBA" id="ARBA00013001"/>
    </source>
</evidence>
<evidence type="ECO:0000313" key="15">
    <source>
        <dbReference type="Proteomes" id="UP000632498"/>
    </source>
</evidence>
<reference evidence="14" key="1">
    <citation type="journal article" date="2014" name="Int. J. Syst. Evol. Microbiol.">
        <title>Complete genome sequence of Corynebacterium casei LMG S-19264T (=DSM 44701T), isolated from a smear-ripened cheese.</title>
        <authorList>
            <consortium name="US DOE Joint Genome Institute (JGI-PGF)"/>
            <person name="Walter F."/>
            <person name="Albersmeier A."/>
            <person name="Kalinowski J."/>
            <person name="Ruckert C."/>
        </authorList>
    </citation>
    <scope>NUCLEOTIDE SEQUENCE</scope>
    <source>
        <strain evidence="14">CGMCC 1.15254</strain>
    </source>
</reference>
<evidence type="ECO:0000313" key="14">
    <source>
        <dbReference type="EMBL" id="GGF63502.1"/>
    </source>
</evidence>
<dbReference type="InterPro" id="IPR045865">
    <property type="entry name" value="ACT-like_dom_sf"/>
</dbReference>
<gene>
    <name evidence="14" type="primary">serA</name>
    <name evidence="14" type="ORF">GCM10011332_16840</name>
</gene>
<dbReference type="InterPro" id="IPR006139">
    <property type="entry name" value="D-isomer_2_OHA_DH_cat_dom"/>
</dbReference>
<organism evidence="14 15">
    <name type="scientific">Terasakiella brassicae</name>
    <dbReference type="NCBI Taxonomy" id="1634917"/>
    <lineage>
        <taxon>Bacteria</taxon>
        <taxon>Pseudomonadati</taxon>
        <taxon>Pseudomonadota</taxon>
        <taxon>Alphaproteobacteria</taxon>
        <taxon>Rhodospirillales</taxon>
        <taxon>Terasakiellaceae</taxon>
        <taxon>Terasakiella</taxon>
    </lineage>
</organism>
<dbReference type="AlphaFoldDB" id="A0A917BYH1"/>
<dbReference type="PROSITE" id="PS00065">
    <property type="entry name" value="D_2_HYDROXYACID_DH_1"/>
    <property type="match status" value="1"/>
</dbReference>
<evidence type="ECO:0000256" key="1">
    <source>
        <dbReference type="ARBA" id="ARBA00003800"/>
    </source>
</evidence>
<dbReference type="CDD" id="cd12176">
    <property type="entry name" value="PGDH_3"/>
    <property type="match status" value="1"/>
</dbReference>
<dbReference type="GO" id="GO:0051287">
    <property type="term" value="F:NAD binding"/>
    <property type="evidence" value="ECO:0007669"/>
    <property type="project" value="InterPro"/>
</dbReference>
<name>A0A917BYH1_9PROT</name>
<comment type="similarity">
    <text evidence="3 12">Belongs to the D-isomer specific 2-hydroxyacid dehydrogenase family.</text>
</comment>
<dbReference type="InterPro" id="IPR050418">
    <property type="entry name" value="D-iso_2-hydroxyacid_DH_PdxB"/>
</dbReference>
<dbReference type="InterPro" id="IPR029752">
    <property type="entry name" value="D-isomer_DH_CS1"/>
</dbReference>
<evidence type="ECO:0000256" key="11">
    <source>
        <dbReference type="ARBA" id="ARBA00048731"/>
    </source>
</evidence>
<dbReference type="Pfam" id="PF00389">
    <property type="entry name" value="2-Hacid_dh"/>
    <property type="match status" value="1"/>
</dbReference>